<protein>
    <submittedName>
        <fullName evidence="1">Uncharacterized protein</fullName>
    </submittedName>
</protein>
<reference evidence="2" key="1">
    <citation type="submission" date="2018-12" db="EMBL/GenBank/DDBJ databases">
        <title>Dusodibacter welbiota gen. nov., sp. nov., isolated from human faeces and emended description of the Oscillibacter genus.</title>
        <authorList>
            <person name="Le Roy T."/>
            <person name="Van der Smissen P."/>
            <person name="Delzenne N."/>
            <person name="Muccioli G."/>
            <person name="Collet J.F."/>
            <person name="Cani P.D."/>
        </authorList>
    </citation>
    <scope>NUCLEOTIDE SEQUENCE [LARGE SCALE GENOMIC DNA]</scope>
    <source>
        <strain evidence="2">J115</strain>
    </source>
</reference>
<dbReference type="RefSeq" id="WP_119311329.1">
    <property type="nucleotide sequence ID" value="NZ_CP034413.3"/>
</dbReference>
<keyword evidence="2" id="KW-1185">Reference proteome</keyword>
<gene>
    <name evidence="1" type="ORF">EIO64_03150</name>
</gene>
<organism evidence="1 2">
    <name type="scientific">Dysosmobacter welbionis</name>
    <dbReference type="NCBI Taxonomy" id="2093857"/>
    <lineage>
        <taxon>Bacteria</taxon>
        <taxon>Bacillati</taxon>
        <taxon>Bacillota</taxon>
        <taxon>Clostridia</taxon>
        <taxon>Eubacteriales</taxon>
        <taxon>Oscillospiraceae</taxon>
        <taxon>Dysosmobacter</taxon>
    </lineage>
</organism>
<evidence type="ECO:0000313" key="2">
    <source>
        <dbReference type="Proteomes" id="UP000298642"/>
    </source>
</evidence>
<dbReference type="GeneID" id="89523170"/>
<dbReference type="EMBL" id="CP034413">
    <property type="protein sequence ID" value="QCI58349.1"/>
    <property type="molecule type" value="Genomic_DNA"/>
</dbReference>
<evidence type="ECO:0000313" key="1">
    <source>
        <dbReference type="EMBL" id="QCI58349.1"/>
    </source>
</evidence>
<name>A0A4D7AHU1_9FIRM</name>
<proteinExistence type="predicted"/>
<sequence length="187" mass="20991">MKQHFQIPWAQILIVCAALVMAFGMGTSVQVEQEAVGQREAFRRSLQMLDQYLCALSEDLGDPDILALEAPLEDDRIQENLVRVRRTSVALKQDYVSNAGRETSPHPHVYLYLLALEETLLESNYLDLEALSQILTICRSLWDIETGLSYKEIMAQLEENVTSGDYQDALELLGISDMIPITTQGGT</sequence>
<dbReference type="AlphaFoldDB" id="A0A4D7AHU1"/>
<accession>A0A4D7AHU1</accession>
<dbReference type="Proteomes" id="UP000298642">
    <property type="component" value="Chromosome"/>
</dbReference>
<dbReference type="KEGG" id="obj:EIO64_03150"/>